<dbReference type="PANTHER" id="PTHR46830">
    <property type="entry name" value="TRANSFERASE, PUTATIVE-RELATED"/>
    <property type="match status" value="1"/>
</dbReference>
<organism evidence="1 2">
    <name type="scientific">Rhodnius prolixus</name>
    <name type="common">Triatomid bug</name>
    <dbReference type="NCBI Taxonomy" id="13249"/>
    <lineage>
        <taxon>Eukaryota</taxon>
        <taxon>Metazoa</taxon>
        <taxon>Ecdysozoa</taxon>
        <taxon>Arthropoda</taxon>
        <taxon>Hexapoda</taxon>
        <taxon>Insecta</taxon>
        <taxon>Pterygota</taxon>
        <taxon>Neoptera</taxon>
        <taxon>Paraneoptera</taxon>
        <taxon>Hemiptera</taxon>
        <taxon>Heteroptera</taxon>
        <taxon>Panheteroptera</taxon>
        <taxon>Cimicomorpha</taxon>
        <taxon>Reduviidae</taxon>
        <taxon>Triatominae</taxon>
        <taxon>Rhodnius</taxon>
    </lineage>
</organism>
<evidence type="ECO:0000313" key="1">
    <source>
        <dbReference type="EnsemblMetazoa" id="RPRC001990-PA"/>
    </source>
</evidence>
<reference evidence="1" key="1">
    <citation type="submission" date="2015-05" db="UniProtKB">
        <authorList>
            <consortium name="EnsemblMetazoa"/>
        </authorList>
    </citation>
    <scope>IDENTIFICATION</scope>
</reference>
<dbReference type="InParanoid" id="T1HD75"/>
<dbReference type="EMBL" id="ACPB03003018">
    <property type="status" value="NOT_ANNOTATED_CDS"/>
    <property type="molecule type" value="Genomic_DNA"/>
</dbReference>
<dbReference type="SUPFAM" id="SSF53448">
    <property type="entry name" value="Nucleotide-diphospho-sugar transferases"/>
    <property type="match status" value="1"/>
</dbReference>
<dbReference type="AlphaFoldDB" id="T1HD75"/>
<name>T1HD75_RHOPR</name>
<dbReference type="STRING" id="13249.T1HD75"/>
<dbReference type="eggNOG" id="ENOG502S0PY">
    <property type="taxonomic scope" value="Eukaryota"/>
</dbReference>
<dbReference type="Gene3D" id="3.90.550.20">
    <property type="match status" value="1"/>
</dbReference>
<dbReference type="VEuPathDB" id="VectorBase:RPRC001990"/>
<dbReference type="Proteomes" id="UP000015103">
    <property type="component" value="Unassembled WGS sequence"/>
</dbReference>
<sequence length="140" mass="16829">MREYGGIYLDTDVIVLKPLHTFLRYEMVVSWPANDNFGTQVLIGHKDARFLKLWLEGYRRYRPRMWYYNAGQYPTEVILYSAPHLAHRVTDQLGTQNLLKELYNKSDWDEWKRLYTVHLLSRHSPDPQNLDEARILNQKF</sequence>
<dbReference type="InterPro" id="IPR029044">
    <property type="entry name" value="Nucleotide-diphossugar_trans"/>
</dbReference>
<dbReference type="Pfam" id="PF04488">
    <property type="entry name" value="Gly_transf_sug"/>
    <property type="match status" value="1"/>
</dbReference>
<accession>T1HD75</accession>
<evidence type="ECO:0008006" key="3">
    <source>
        <dbReference type="Google" id="ProtNLM"/>
    </source>
</evidence>
<protein>
    <recommendedName>
        <fullName evidence="3">Alpha-1,4-N-acetylglucosaminyltransferase</fullName>
    </recommendedName>
</protein>
<keyword evidence="2" id="KW-1185">Reference proteome</keyword>
<evidence type="ECO:0000313" key="2">
    <source>
        <dbReference type="Proteomes" id="UP000015103"/>
    </source>
</evidence>
<dbReference type="PANTHER" id="PTHR46830:SF1">
    <property type="entry name" value="ALPHA-1,4-N-ACETYLGLUCOSAMINYLTRANSFERASE"/>
    <property type="match status" value="1"/>
</dbReference>
<proteinExistence type="predicted"/>
<dbReference type="HOGENOM" id="CLU_1837573_0_0_1"/>
<dbReference type="InterPro" id="IPR007577">
    <property type="entry name" value="GlycoTrfase_DXD_sugar-bd_CS"/>
</dbReference>
<dbReference type="EnsemblMetazoa" id="RPRC001990-RA">
    <property type="protein sequence ID" value="RPRC001990-PA"/>
    <property type="gene ID" value="RPRC001990"/>
</dbReference>